<protein>
    <submittedName>
        <fullName evidence="1">Uncharacterized protein</fullName>
    </submittedName>
</protein>
<sequence length="143" mass="14688">MDRSANYLFFDVTVMAEPLDGVGEGLAGRSLRETEFADGFGGVEEHFVLGHANASEGGLGWLAGESGFGFVDVGGKEGEGVRDLEPGSGNAGNFLKNGEGLFHGPVAFGVAKDVAFANAAFLGGENVPNNDVVDVNPVSPVSR</sequence>
<accession>B9XAE4</accession>
<gene>
    <name evidence="1" type="ORF">Cflav_PD5614</name>
</gene>
<dbReference type="Proteomes" id="UP000003688">
    <property type="component" value="Unassembled WGS sequence"/>
</dbReference>
<organism evidence="1 2">
    <name type="scientific">Pedosphaera parvula (strain Ellin514)</name>
    <dbReference type="NCBI Taxonomy" id="320771"/>
    <lineage>
        <taxon>Bacteria</taxon>
        <taxon>Pseudomonadati</taxon>
        <taxon>Verrucomicrobiota</taxon>
        <taxon>Pedosphaerae</taxon>
        <taxon>Pedosphaerales</taxon>
        <taxon>Pedosphaeraceae</taxon>
        <taxon>Pedosphaera</taxon>
    </lineage>
</organism>
<evidence type="ECO:0000313" key="1">
    <source>
        <dbReference type="EMBL" id="EEF62979.1"/>
    </source>
</evidence>
<reference evidence="1 2" key="1">
    <citation type="journal article" date="2011" name="J. Bacteriol.">
        <title>Genome sequence of 'Pedosphaera parvula' Ellin514, an aerobic Verrucomicrobial isolate from pasture soil.</title>
        <authorList>
            <person name="Kant R."/>
            <person name="van Passel M.W."/>
            <person name="Sangwan P."/>
            <person name="Palva A."/>
            <person name="Lucas S."/>
            <person name="Copeland A."/>
            <person name="Lapidus A."/>
            <person name="Glavina Del Rio T."/>
            <person name="Dalin E."/>
            <person name="Tice H."/>
            <person name="Bruce D."/>
            <person name="Goodwin L."/>
            <person name="Pitluck S."/>
            <person name="Chertkov O."/>
            <person name="Larimer F.W."/>
            <person name="Land M.L."/>
            <person name="Hauser L."/>
            <person name="Brettin T.S."/>
            <person name="Detter J.C."/>
            <person name="Han S."/>
            <person name="de Vos W.M."/>
            <person name="Janssen P.H."/>
            <person name="Smidt H."/>
        </authorList>
    </citation>
    <scope>NUCLEOTIDE SEQUENCE [LARGE SCALE GENOMIC DNA]</scope>
    <source>
        <strain evidence="1 2">Ellin514</strain>
    </source>
</reference>
<dbReference type="STRING" id="320771.Cflav_PD5614"/>
<keyword evidence="2" id="KW-1185">Reference proteome</keyword>
<proteinExistence type="predicted"/>
<name>B9XAE4_PEDPL</name>
<dbReference type="AlphaFoldDB" id="B9XAE4"/>
<dbReference type="EMBL" id="ABOX02000002">
    <property type="protein sequence ID" value="EEF62979.1"/>
    <property type="molecule type" value="Genomic_DNA"/>
</dbReference>
<evidence type="ECO:0000313" key="2">
    <source>
        <dbReference type="Proteomes" id="UP000003688"/>
    </source>
</evidence>
<comment type="caution">
    <text evidence="1">The sequence shown here is derived from an EMBL/GenBank/DDBJ whole genome shotgun (WGS) entry which is preliminary data.</text>
</comment>